<keyword evidence="6 15" id="KW-0131">Cell cycle</keyword>
<evidence type="ECO:0000256" key="3">
    <source>
        <dbReference type="ARBA" id="ARBA00022618"/>
    </source>
</evidence>
<feature type="short sequence motif" description="Meso-diaminopimelate recognition motif" evidence="15">
    <location>
        <begin position="410"/>
        <end position="413"/>
    </location>
</feature>
<evidence type="ECO:0000259" key="18">
    <source>
        <dbReference type="Pfam" id="PF02875"/>
    </source>
</evidence>
<dbReference type="FunFam" id="3.90.190.20:FF:000006">
    <property type="entry name" value="UDP-N-acetylmuramoyl-L-alanyl-D-glutamate--2,6-diaminopimelate ligase"/>
    <property type="match status" value="1"/>
</dbReference>
<comment type="caution">
    <text evidence="15">Lacks conserved residue(s) required for the propagation of feature annotation.</text>
</comment>
<feature type="binding site" evidence="15">
    <location>
        <begin position="158"/>
        <end position="159"/>
    </location>
    <ligand>
        <name>UDP-N-acetyl-alpha-D-muramoyl-L-alanyl-D-glutamate</name>
        <dbReference type="ChEBI" id="CHEBI:83900"/>
    </ligand>
</feature>
<evidence type="ECO:0000256" key="8">
    <source>
        <dbReference type="ARBA" id="ARBA00050251"/>
    </source>
</evidence>
<dbReference type="SUPFAM" id="SSF53244">
    <property type="entry name" value="MurD-like peptide ligases, peptide-binding domain"/>
    <property type="match status" value="1"/>
</dbReference>
<keyword evidence="15" id="KW-0067">ATP-binding</keyword>
<dbReference type="GO" id="GO:0008765">
    <property type="term" value="F:UDP-N-acetylmuramoylalanyl-D-glutamate-2,6-diaminopimelate ligase activity"/>
    <property type="evidence" value="ECO:0007669"/>
    <property type="project" value="UniProtKB-UniRule"/>
</dbReference>
<dbReference type="EC" id="6.3.2.13" evidence="10 15"/>
<dbReference type="Gene3D" id="3.90.190.20">
    <property type="entry name" value="Mur ligase, C-terminal domain"/>
    <property type="match status" value="1"/>
</dbReference>
<feature type="binding site" evidence="15">
    <location>
        <begin position="116"/>
        <end position="122"/>
    </location>
    <ligand>
        <name>ATP</name>
        <dbReference type="ChEBI" id="CHEBI:30616"/>
    </ligand>
</feature>
<dbReference type="Gene3D" id="3.40.1390.10">
    <property type="entry name" value="MurE/MurF, N-terminal domain"/>
    <property type="match status" value="1"/>
</dbReference>
<dbReference type="Pfam" id="PF01225">
    <property type="entry name" value="Mur_ligase"/>
    <property type="match status" value="1"/>
</dbReference>
<dbReference type="InterPro" id="IPR036565">
    <property type="entry name" value="Mur-like_cat_sf"/>
</dbReference>
<dbReference type="GO" id="GO:0000287">
    <property type="term" value="F:magnesium ion binding"/>
    <property type="evidence" value="ECO:0007669"/>
    <property type="project" value="UniProtKB-UniRule"/>
</dbReference>
<keyword evidence="7 15" id="KW-0961">Cell wall biogenesis/degradation</keyword>
<keyword evidence="15" id="KW-0547">Nucleotide-binding</keyword>
<evidence type="ECO:0000256" key="1">
    <source>
        <dbReference type="ARBA" id="ARBA00004752"/>
    </source>
</evidence>
<dbReference type="Proteomes" id="UP000184082">
    <property type="component" value="Unassembled WGS sequence"/>
</dbReference>
<evidence type="ECO:0000259" key="17">
    <source>
        <dbReference type="Pfam" id="PF01225"/>
    </source>
</evidence>
<dbReference type="PANTHER" id="PTHR23135">
    <property type="entry name" value="MUR LIGASE FAMILY MEMBER"/>
    <property type="match status" value="1"/>
</dbReference>
<protein>
    <recommendedName>
        <fullName evidence="11 15">UDP-N-acetylmuramoyl-L-alanyl-D-glutamate--2,6-diaminopimelate ligase</fullName>
        <ecNumber evidence="10 15">6.3.2.13</ecNumber>
    </recommendedName>
    <alternativeName>
        <fullName evidence="12 15">Meso-A2pm-adding enzyme</fullName>
    </alternativeName>
    <alternativeName>
        <fullName evidence="13 15">Meso-diaminopimelate-adding enzyme</fullName>
    </alternativeName>
    <alternativeName>
        <fullName evidence="14 15">UDP-MurNAc-L-Ala-D-Glu:meso-diaminopimelate ligase</fullName>
    </alternativeName>
    <alternativeName>
        <fullName evidence="15">UDP-MurNAc-tripeptide synthetase</fullName>
    </alternativeName>
    <alternativeName>
        <fullName evidence="15">UDP-N-acetylmuramyl-tripeptide synthetase</fullName>
    </alternativeName>
</protein>
<feature type="binding site" evidence="15">
    <location>
        <position position="465"/>
    </location>
    <ligand>
        <name>meso-2,6-diaminopimelate</name>
        <dbReference type="ChEBI" id="CHEBI:57791"/>
    </ligand>
</feature>
<evidence type="ECO:0000256" key="5">
    <source>
        <dbReference type="ARBA" id="ARBA00022984"/>
    </source>
</evidence>
<dbReference type="GO" id="GO:0008360">
    <property type="term" value="P:regulation of cell shape"/>
    <property type="evidence" value="ECO:0007669"/>
    <property type="project" value="UniProtKB-KW"/>
</dbReference>
<dbReference type="NCBIfam" id="TIGR01085">
    <property type="entry name" value="murE"/>
    <property type="match status" value="1"/>
</dbReference>
<name>A0A1M6L144_9FIRM</name>
<evidence type="ECO:0000256" key="2">
    <source>
        <dbReference type="ARBA" id="ARBA00005898"/>
    </source>
</evidence>
<dbReference type="InterPro" id="IPR004101">
    <property type="entry name" value="Mur_ligase_C"/>
</dbReference>
<dbReference type="NCBIfam" id="NF001124">
    <property type="entry name" value="PRK00139.1-2"/>
    <property type="match status" value="1"/>
</dbReference>
<keyword evidence="15" id="KW-0963">Cytoplasm</keyword>
<evidence type="ECO:0000256" key="7">
    <source>
        <dbReference type="ARBA" id="ARBA00023316"/>
    </source>
</evidence>
<comment type="pathway">
    <text evidence="1 15 16">Cell wall biogenesis; peptidoglycan biosynthesis.</text>
</comment>
<keyword evidence="21" id="KW-1185">Reference proteome</keyword>
<keyword evidence="15" id="KW-0460">Magnesium</keyword>
<evidence type="ECO:0000256" key="13">
    <source>
        <dbReference type="ARBA" id="ARBA00076158"/>
    </source>
</evidence>
<comment type="PTM">
    <text evidence="15">Carboxylation is probably crucial for Mg(2+) binding and, consequently, for the gamma-phosphate positioning of ATP.</text>
</comment>
<comment type="function">
    <text evidence="9 15">Catalyzes the addition of meso-diaminopimelic acid to the nucleotide precursor UDP-N-acetylmuramoyl-L-alanyl-D-glutamate (UMAG) in the biosynthesis of bacterial cell-wall peptidoglycan.</text>
</comment>
<evidence type="ECO:0000256" key="12">
    <source>
        <dbReference type="ARBA" id="ARBA00075482"/>
    </source>
</evidence>
<dbReference type="EMBL" id="FRAJ01000003">
    <property type="protein sequence ID" value="SHJ64856.1"/>
    <property type="molecule type" value="Genomic_DNA"/>
</dbReference>
<dbReference type="SUPFAM" id="SSF63418">
    <property type="entry name" value="MurE/MurF N-terminal domain"/>
    <property type="match status" value="1"/>
</dbReference>
<dbReference type="InterPro" id="IPR005761">
    <property type="entry name" value="UDP-N-AcMur-Glu-dNH2Pim_ligase"/>
</dbReference>
<dbReference type="SUPFAM" id="SSF53623">
    <property type="entry name" value="MurD-like peptide ligases, catalytic domain"/>
    <property type="match status" value="1"/>
</dbReference>
<dbReference type="InterPro" id="IPR000713">
    <property type="entry name" value="Mur_ligase_N"/>
</dbReference>
<proteinExistence type="inferred from homology"/>
<dbReference type="HAMAP" id="MF_00208">
    <property type="entry name" value="MurE"/>
    <property type="match status" value="1"/>
</dbReference>
<organism evidence="20 21">
    <name type="scientific">Caminicella sporogenes DSM 14501</name>
    <dbReference type="NCBI Taxonomy" id="1121266"/>
    <lineage>
        <taxon>Bacteria</taxon>
        <taxon>Bacillati</taxon>
        <taxon>Bacillota</taxon>
        <taxon>Clostridia</taxon>
        <taxon>Peptostreptococcales</taxon>
        <taxon>Caminicellaceae</taxon>
        <taxon>Caminicella</taxon>
    </lineage>
</organism>
<evidence type="ECO:0000256" key="15">
    <source>
        <dbReference type="HAMAP-Rule" id="MF_00208"/>
    </source>
</evidence>
<dbReference type="GO" id="GO:0005737">
    <property type="term" value="C:cytoplasm"/>
    <property type="evidence" value="ECO:0007669"/>
    <property type="project" value="UniProtKB-SubCell"/>
</dbReference>
<dbReference type="GO" id="GO:0009252">
    <property type="term" value="P:peptidoglycan biosynthetic process"/>
    <property type="evidence" value="ECO:0007669"/>
    <property type="project" value="UniProtKB-UniRule"/>
</dbReference>
<dbReference type="InterPro" id="IPR036615">
    <property type="entry name" value="Mur_ligase_C_dom_sf"/>
</dbReference>
<evidence type="ECO:0000259" key="19">
    <source>
        <dbReference type="Pfam" id="PF08245"/>
    </source>
</evidence>
<evidence type="ECO:0000313" key="20">
    <source>
        <dbReference type="EMBL" id="SHJ64856.1"/>
    </source>
</evidence>
<comment type="subcellular location">
    <subcellularLocation>
        <location evidence="15 16">Cytoplasm</location>
    </subcellularLocation>
</comment>
<sequence>MNLKEILIDIEFDKIFGDKFVKVDGICYDSRKVEKNYLFVCIEGFKTDGHKYIKNAIDKGASAVVIEKITEDIEKYIEENNVVFVKVNNSRKALSKIASNFYKNPSKKLKVIGVTGTNGKTSITHLINTILRENNYKCGLIGTIQNEISGKVYKTSRTTPEAVELHNLFNEMVQNKVDVCTMEVSSHSLDLHRVDDVNFNIGIFTNLTEDHLDYHKDMRSYKNAKIKLFYKTSDVNIINIDDKYGKEIYDEIKKINTKILTYGLNSRCDIYAKDIDMKDSFSSFTLITPKYSGRIRINIPGLFSIYNILASISACYSLGLNYEQILKGVNSIKPVRGRFELVENDRGIKVIVDYAHTPDALRNVLSTIKGFVRGKIITVFGCGGERDSAKRPVMGKIATELSDYVIITNDNPRGEKEDKIINDILKGIDFNEKYTVIKDRYEAIKKALEFANKDDVVLIAGKGHETYQIIGDRVYDFNDKAVAEEILRR</sequence>
<evidence type="ECO:0000256" key="4">
    <source>
        <dbReference type="ARBA" id="ARBA00022960"/>
    </source>
</evidence>
<dbReference type="GO" id="GO:0005524">
    <property type="term" value="F:ATP binding"/>
    <property type="evidence" value="ECO:0007669"/>
    <property type="project" value="UniProtKB-UniRule"/>
</dbReference>
<dbReference type="Pfam" id="PF08245">
    <property type="entry name" value="Mur_ligase_M"/>
    <property type="match status" value="1"/>
</dbReference>
<comment type="similarity">
    <text evidence="2 15">Belongs to the MurCDEF family. MurE subfamily.</text>
</comment>
<dbReference type="InterPro" id="IPR035911">
    <property type="entry name" value="MurE/MurF_N"/>
</dbReference>
<feature type="domain" description="Mur ligase central" evidence="19">
    <location>
        <begin position="114"/>
        <end position="314"/>
    </location>
</feature>
<feature type="domain" description="Mur ligase C-terminal" evidence="18">
    <location>
        <begin position="337"/>
        <end position="463"/>
    </location>
</feature>
<evidence type="ECO:0000313" key="21">
    <source>
        <dbReference type="Proteomes" id="UP000184082"/>
    </source>
</evidence>
<comment type="cofactor">
    <cofactor evidence="15">
        <name>Mg(2+)</name>
        <dbReference type="ChEBI" id="CHEBI:18420"/>
    </cofactor>
</comment>
<feature type="binding site" evidence="15">
    <location>
        <position position="185"/>
    </location>
    <ligand>
        <name>UDP-N-acetyl-alpha-D-muramoyl-L-alanyl-D-glutamate</name>
        <dbReference type="ChEBI" id="CHEBI:83900"/>
    </ligand>
</feature>
<feature type="binding site" evidence="15">
    <location>
        <position position="30"/>
    </location>
    <ligand>
        <name>UDP-N-acetyl-alpha-D-muramoyl-L-alanyl-D-glutamate</name>
        <dbReference type="ChEBI" id="CHEBI:83900"/>
    </ligand>
</feature>
<keyword evidence="3 15" id="KW-0132">Cell division</keyword>
<feature type="binding site" evidence="15">
    <location>
        <position position="386"/>
    </location>
    <ligand>
        <name>meso-2,6-diaminopimelate</name>
        <dbReference type="ChEBI" id="CHEBI:57791"/>
    </ligand>
</feature>
<dbReference type="RefSeq" id="WP_072965342.1">
    <property type="nucleotide sequence ID" value="NZ_FRAJ01000003.1"/>
</dbReference>
<evidence type="ECO:0000256" key="10">
    <source>
        <dbReference type="ARBA" id="ARBA00066633"/>
    </source>
</evidence>
<dbReference type="STRING" id="1121266.SAMN02745883_00031"/>
<evidence type="ECO:0000256" key="11">
    <source>
        <dbReference type="ARBA" id="ARBA00072883"/>
    </source>
</evidence>
<evidence type="ECO:0000256" key="16">
    <source>
        <dbReference type="RuleBase" id="RU004135"/>
    </source>
</evidence>
<evidence type="ECO:0000256" key="6">
    <source>
        <dbReference type="ARBA" id="ARBA00023306"/>
    </source>
</evidence>
<feature type="binding site" evidence="15">
    <location>
        <begin position="410"/>
        <end position="413"/>
    </location>
    <ligand>
        <name>meso-2,6-diaminopimelate</name>
        <dbReference type="ChEBI" id="CHEBI:57791"/>
    </ligand>
</feature>
<feature type="domain" description="Mur ligase N-terminal catalytic" evidence="17">
    <location>
        <begin position="23"/>
        <end position="102"/>
    </location>
</feature>
<dbReference type="NCBIfam" id="NF001126">
    <property type="entry name" value="PRK00139.1-4"/>
    <property type="match status" value="1"/>
</dbReference>
<evidence type="ECO:0000256" key="9">
    <source>
        <dbReference type="ARBA" id="ARBA00056782"/>
    </source>
</evidence>
<dbReference type="Gene3D" id="3.40.1190.10">
    <property type="entry name" value="Mur-like, catalytic domain"/>
    <property type="match status" value="1"/>
</dbReference>
<keyword evidence="4 15" id="KW-0133">Cell shape</keyword>
<accession>A0A1M6L144</accession>
<keyword evidence="5 15" id="KW-0573">Peptidoglycan synthesis</keyword>
<dbReference type="GO" id="GO:0051301">
    <property type="term" value="P:cell division"/>
    <property type="evidence" value="ECO:0007669"/>
    <property type="project" value="UniProtKB-KW"/>
</dbReference>
<evidence type="ECO:0000256" key="14">
    <source>
        <dbReference type="ARBA" id="ARBA00081560"/>
    </source>
</evidence>
<dbReference type="UniPathway" id="UPA00219"/>
<dbReference type="GO" id="GO:0071555">
    <property type="term" value="P:cell wall organization"/>
    <property type="evidence" value="ECO:0007669"/>
    <property type="project" value="UniProtKB-KW"/>
</dbReference>
<dbReference type="InterPro" id="IPR013221">
    <property type="entry name" value="Mur_ligase_cen"/>
</dbReference>
<dbReference type="AlphaFoldDB" id="A0A1M6L144"/>
<feature type="binding site" evidence="15">
    <location>
        <position position="193"/>
    </location>
    <ligand>
        <name>UDP-N-acetyl-alpha-D-muramoyl-L-alanyl-D-glutamate</name>
        <dbReference type="ChEBI" id="CHEBI:83900"/>
    </ligand>
</feature>
<keyword evidence="15 20" id="KW-0436">Ligase</keyword>
<dbReference type="PANTHER" id="PTHR23135:SF4">
    <property type="entry name" value="UDP-N-ACETYLMURAMOYL-L-ALANYL-D-GLUTAMATE--2,6-DIAMINOPIMELATE LIGASE MURE HOMOLOG, CHLOROPLASTIC"/>
    <property type="match status" value="1"/>
</dbReference>
<reference evidence="20 21" key="1">
    <citation type="submission" date="2016-11" db="EMBL/GenBank/DDBJ databases">
        <authorList>
            <person name="Jaros S."/>
            <person name="Januszkiewicz K."/>
            <person name="Wedrychowicz H."/>
        </authorList>
    </citation>
    <scope>NUCLEOTIDE SEQUENCE [LARGE SCALE GENOMIC DNA]</scope>
    <source>
        <strain evidence="20 21">DSM 14501</strain>
    </source>
</reference>
<feature type="binding site" evidence="15">
    <location>
        <position position="461"/>
    </location>
    <ligand>
        <name>meso-2,6-diaminopimelate</name>
        <dbReference type="ChEBI" id="CHEBI:57791"/>
    </ligand>
</feature>
<dbReference type="Pfam" id="PF02875">
    <property type="entry name" value="Mur_ligase_C"/>
    <property type="match status" value="1"/>
</dbReference>
<comment type="catalytic activity">
    <reaction evidence="8 15">
        <text>UDP-N-acetyl-alpha-D-muramoyl-L-alanyl-D-glutamate + meso-2,6-diaminopimelate + ATP = UDP-N-acetyl-alpha-D-muramoyl-L-alanyl-gamma-D-glutamyl-meso-2,6-diaminopimelate + ADP + phosphate + H(+)</text>
        <dbReference type="Rhea" id="RHEA:23676"/>
        <dbReference type="ChEBI" id="CHEBI:15378"/>
        <dbReference type="ChEBI" id="CHEBI:30616"/>
        <dbReference type="ChEBI" id="CHEBI:43474"/>
        <dbReference type="ChEBI" id="CHEBI:57791"/>
        <dbReference type="ChEBI" id="CHEBI:83900"/>
        <dbReference type="ChEBI" id="CHEBI:83905"/>
        <dbReference type="ChEBI" id="CHEBI:456216"/>
        <dbReference type="EC" id="6.3.2.13"/>
    </reaction>
</comment>
<feature type="modified residue" description="N6-carboxylysine" evidence="15">
    <location>
        <position position="225"/>
    </location>
</feature>
<gene>
    <name evidence="15" type="primary">murE</name>
    <name evidence="20" type="ORF">SAMN02745883_00031</name>
</gene>